<dbReference type="Gene3D" id="2.40.50.140">
    <property type="entry name" value="Nucleic acid-binding proteins"/>
    <property type="match status" value="1"/>
</dbReference>
<evidence type="ECO:0000256" key="1">
    <source>
        <dbReference type="ARBA" id="ARBA00023125"/>
    </source>
</evidence>
<evidence type="ECO:0000256" key="4">
    <source>
        <dbReference type="SAM" id="MobiDB-lite"/>
    </source>
</evidence>
<dbReference type="GO" id="GO:0006260">
    <property type="term" value="P:DNA replication"/>
    <property type="evidence" value="ECO:0007669"/>
    <property type="project" value="InterPro"/>
</dbReference>
<evidence type="ECO:0000256" key="3">
    <source>
        <dbReference type="RuleBase" id="RU000524"/>
    </source>
</evidence>
<dbReference type="Pfam" id="PF00436">
    <property type="entry name" value="SSB"/>
    <property type="match status" value="1"/>
</dbReference>
<protein>
    <recommendedName>
        <fullName evidence="2 3">Single-stranded DNA-binding protein</fullName>
        <shortName evidence="2">SSB</shortName>
    </recommendedName>
</protein>
<dbReference type="PANTHER" id="PTHR10302">
    <property type="entry name" value="SINGLE-STRANDED DNA-BINDING PROTEIN"/>
    <property type="match status" value="1"/>
</dbReference>
<dbReference type="GO" id="GO:0003697">
    <property type="term" value="F:single-stranded DNA binding"/>
    <property type="evidence" value="ECO:0007669"/>
    <property type="project" value="UniProtKB-UniRule"/>
</dbReference>
<feature type="compositionally biased region" description="Acidic residues" evidence="4">
    <location>
        <begin position="143"/>
        <end position="152"/>
    </location>
</feature>
<dbReference type="PROSITE" id="PS50935">
    <property type="entry name" value="SSB"/>
    <property type="match status" value="1"/>
</dbReference>
<evidence type="ECO:0000313" key="6">
    <source>
        <dbReference type="Proteomes" id="UP000823900"/>
    </source>
</evidence>
<dbReference type="NCBIfam" id="TIGR00621">
    <property type="entry name" value="ssb"/>
    <property type="match status" value="1"/>
</dbReference>
<gene>
    <name evidence="5" type="ORF">IAA07_12450</name>
</gene>
<organism evidence="5 6">
    <name type="scientific">Candidatus Lachnoclostridium stercoravium</name>
    <dbReference type="NCBI Taxonomy" id="2838633"/>
    <lineage>
        <taxon>Bacteria</taxon>
        <taxon>Bacillati</taxon>
        <taxon>Bacillota</taxon>
        <taxon>Clostridia</taxon>
        <taxon>Lachnospirales</taxon>
        <taxon>Lachnospiraceae</taxon>
    </lineage>
</organism>
<comment type="caution">
    <text evidence="2">Lacks conserved residue(s) required for the propagation of feature annotation.</text>
</comment>
<keyword evidence="1 2" id="KW-0238">DNA-binding</keyword>
<comment type="subunit">
    <text evidence="2">Homotetramer.</text>
</comment>
<dbReference type="SUPFAM" id="SSF50249">
    <property type="entry name" value="Nucleic acid-binding proteins"/>
    <property type="match status" value="1"/>
</dbReference>
<dbReference type="CDD" id="cd04496">
    <property type="entry name" value="SSB_OBF"/>
    <property type="match status" value="1"/>
</dbReference>
<evidence type="ECO:0000256" key="2">
    <source>
        <dbReference type="HAMAP-Rule" id="MF_00984"/>
    </source>
</evidence>
<comment type="caution">
    <text evidence="5">The sequence shown here is derived from an EMBL/GenBank/DDBJ whole genome shotgun (WGS) entry which is preliminary data.</text>
</comment>
<reference evidence="5" key="1">
    <citation type="journal article" date="2021" name="PeerJ">
        <title>Extensive microbial diversity within the chicken gut microbiome revealed by metagenomics and culture.</title>
        <authorList>
            <person name="Gilroy R."/>
            <person name="Ravi A."/>
            <person name="Getino M."/>
            <person name="Pursley I."/>
            <person name="Horton D.L."/>
            <person name="Alikhan N.F."/>
            <person name="Baker D."/>
            <person name="Gharbi K."/>
            <person name="Hall N."/>
            <person name="Watson M."/>
            <person name="Adriaenssens E.M."/>
            <person name="Foster-Nyarko E."/>
            <person name="Jarju S."/>
            <person name="Secka A."/>
            <person name="Antonio M."/>
            <person name="Oren A."/>
            <person name="Chaudhuri R.R."/>
            <person name="La Ragione R."/>
            <person name="Hildebrand F."/>
            <person name="Pallen M.J."/>
        </authorList>
    </citation>
    <scope>NUCLEOTIDE SEQUENCE</scope>
    <source>
        <strain evidence="5">CHK178-16964</strain>
    </source>
</reference>
<dbReference type="GO" id="GO:0009295">
    <property type="term" value="C:nucleoid"/>
    <property type="evidence" value="ECO:0007669"/>
    <property type="project" value="TreeGrafter"/>
</dbReference>
<proteinExistence type="inferred from homology"/>
<dbReference type="InterPro" id="IPR011344">
    <property type="entry name" value="ssDNA-bd"/>
</dbReference>
<feature type="region of interest" description="Disordered" evidence="4">
    <location>
        <begin position="110"/>
        <end position="152"/>
    </location>
</feature>
<reference evidence="5" key="2">
    <citation type="submission" date="2021-04" db="EMBL/GenBank/DDBJ databases">
        <authorList>
            <person name="Gilroy R."/>
        </authorList>
    </citation>
    <scope>NUCLEOTIDE SEQUENCE</scope>
    <source>
        <strain evidence="5">CHK178-16964</strain>
    </source>
</reference>
<dbReference type="AlphaFoldDB" id="A0A9D2HIT4"/>
<dbReference type="EMBL" id="DWZA01000103">
    <property type="protein sequence ID" value="HJA72360.1"/>
    <property type="molecule type" value="Genomic_DNA"/>
</dbReference>
<accession>A0A9D2HIT4</accession>
<dbReference type="PANTHER" id="PTHR10302:SF27">
    <property type="entry name" value="SINGLE-STRANDED DNA-BINDING PROTEIN"/>
    <property type="match status" value="1"/>
</dbReference>
<feature type="compositionally biased region" description="Low complexity" evidence="4">
    <location>
        <begin position="119"/>
        <end position="132"/>
    </location>
</feature>
<dbReference type="InterPro" id="IPR012340">
    <property type="entry name" value="NA-bd_OB-fold"/>
</dbReference>
<dbReference type="HAMAP" id="MF_00984">
    <property type="entry name" value="SSB"/>
    <property type="match status" value="1"/>
</dbReference>
<name>A0A9D2HIT4_9FIRM</name>
<dbReference type="Proteomes" id="UP000823900">
    <property type="component" value="Unassembled WGS sequence"/>
</dbReference>
<evidence type="ECO:0000313" key="5">
    <source>
        <dbReference type="EMBL" id="HJA72360.1"/>
    </source>
</evidence>
<sequence>MNRVILMGRLTRDPELRYSQGERSMAIARYTLAVDRRGRRSQDGSEQTADFIPCVAFDRAGEFAEKYFRQGMRVLVSGRIQTGSYTNRDGQKVYTTEVIVDDQEFADSKGAAADMGGYQSSAPAQRPAPSSAIGDGFMNIPDGVEDEGLPFN</sequence>
<dbReference type="InterPro" id="IPR000424">
    <property type="entry name" value="Primosome_PriB/ssb"/>
</dbReference>